<dbReference type="RefSeq" id="WP_008583706.1">
    <property type="nucleotide sequence ID" value="NZ_CP007035.1"/>
</dbReference>
<reference evidence="2 3" key="1">
    <citation type="submission" date="2013-12" db="EMBL/GenBank/DDBJ databases">
        <authorList>
            <consortium name="DOE Joint Genome Institute"/>
            <person name="Eisen J."/>
            <person name="Huntemann M."/>
            <person name="Han J."/>
            <person name="Chen A."/>
            <person name="Kyrpides N."/>
            <person name="Mavromatis K."/>
            <person name="Markowitz V."/>
            <person name="Palaniappan K."/>
            <person name="Ivanova N."/>
            <person name="Schaumberg A."/>
            <person name="Pati A."/>
            <person name="Liolios K."/>
            <person name="Nordberg H.P."/>
            <person name="Cantor M.N."/>
            <person name="Hua S.X."/>
            <person name="Woyke T."/>
        </authorList>
    </citation>
    <scope>NUCLEOTIDE SEQUENCE [LARGE SCALE GENOMIC DNA]</scope>
    <source>
        <strain evidence="3">DSM 19437</strain>
    </source>
</reference>
<name>W0EUD2_9BACT</name>
<dbReference type="AlphaFoldDB" id="W0EUD2"/>
<keyword evidence="1" id="KW-1133">Transmembrane helix</keyword>
<evidence type="ECO:0000256" key="1">
    <source>
        <dbReference type="SAM" id="Phobius"/>
    </source>
</evidence>
<dbReference type="eggNOG" id="ENOG5032SZF">
    <property type="taxonomic scope" value="Bacteria"/>
</dbReference>
<evidence type="ECO:0008006" key="4">
    <source>
        <dbReference type="Google" id="ProtNLM"/>
    </source>
</evidence>
<keyword evidence="3" id="KW-1185">Reference proteome</keyword>
<dbReference type="OrthoDB" id="9813911at2"/>
<gene>
    <name evidence="2" type="ORF">NIASO_03015</name>
</gene>
<keyword evidence="1" id="KW-0472">Membrane</keyword>
<evidence type="ECO:0000313" key="3">
    <source>
        <dbReference type="Proteomes" id="UP000003586"/>
    </source>
</evidence>
<evidence type="ECO:0000313" key="2">
    <source>
        <dbReference type="EMBL" id="AHF14430.1"/>
    </source>
</evidence>
<keyword evidence="1" id="KW-0812">Transmembrane</keyword>
<dbReference type="Pfam" id="PF14079">
    <property type="entry name" value="DUF4260"/>
    <property type="match status" value="1"/>
</dbReference>
<feature type="transmembrane region" description="Helical" evidence="1">
    <location>
        <begin position="12"/>
        <end position="33"/>
    </location>
</feature>
<dbReference type="EMBL" id="CP007035">
    <property type="protein sequence ID" value="AHF14430.1"/>
    <property type="molecule type" value="Genomic_DNA"/>
</dbReference>
<organism evidence="2 3">
    <name type="scientific">Niabella soli DSM 19437</name>
    <dbReference type="NCBI Taxonomy" id="929713"/>
    <lineage>
        <taxon>Bacteria</taxon>
        <taxon>Pseudomonadati</taxon>
        <taxon>Bacteroidota</taxon>
        <taxon>Chitinophagia</taxon>
        <taxon>Chitinophagales</taxon>
        <taxon>Chitinophagaceae</taxon>
        <taxon>Niabella</taxon>
    </lineage>
</organism>
<accession>W0EUD2</accession>
<dbReference type="KEGG" id="nso:NIASO_03015"/>
<dbReference type="InterPro" id="IPR025356">
    <property type="entry name" value="DUF4260"/>
</dbReference>
<proteinExistence type="predicted"/>
<sequence>MKRLIRIEELVMALLSCFGLYHFQAPWWCYLLLLLGPDISMLGYLINNKAGALLYNFFHHKGVAGIIFMAGVLMEERLLLITGLIWFGHASLDRGFGYGLKLNKGFNYTHLGLIGKKKYERR</sequence>
<dbReference type="STRING" id="929713.NIASO_03015"/>
<protein>
    <recommendedName>
        <fullName evidence="4">DUF4260 domain-containing protein</fullName>
    </recommendedName>
</protein>
<dbReference type="HOGENOM" id="CLU_144225_0_0_10"/>
<dbReference type="Proteomes" id="UP000003586">
    <property type="component" value="Chromosome"/>
</dbReference>